<comment type="caution">
    <text evidence="7">The sequence shown here is derived from an EMBL/GenBank/DDBJ whole genome shotgun (WGS) entry which is preliminary data.</text>
</comment>
<dbReference type="GO" id="GO:0006357">
    <property type="term" value="P:regulation of transcription by RNA polymerase II"/>
    <property type="evidence" value="ECO:0007669"/>
    <property type="project" value="TreeGrafter"/>
</dbReference>
<dbReference type="Proteomes" id="UP000324222">
    <property type="component" value="Unassembled WGS sequence"/>
</dbReference>
<dbReference type="PANTHER" id="PTHR46600:SF7">
    <property type="entry name" value="SI:DKEY-228B2.6-RELATED"/>
    <property type="match status" value="1"/>
</dbReference>
<evidence type="ECO:0000256" key="2">
    <source>
        <dbReference type="ARBA" id="ARBA00022771"/>
    </source>
</evidence>
<accession>A0A5B7JKE0</accession>
<dbReference type="InterPro" id="IPR006612">
    <property type="entry name" value="THAP_Znf"/>
</dbReference>
<feature type="domain" description="THAP-type" evidence="6">
    <location>
        <begin position="1"/>
        <end position="93"/>
    </location>
</feature>
<dbReference type="GO" id="GO:0008270">
    <property type="term" value="F:zinc ion binding"/>
    <property type="evidence" value="ECO:0007669"/>
    <property type="project" value="UniProtKB-KW"/>
</dbReference>
<dbReference type="AlphaFoldDB" id="A0A5B7JKE0"/>
<dbReference type="OrthoDB" id="286301at2759"/>
<organism evidence="7 8">
    <name type="scientific">Portunus trituberculatus</name>
    <name type="common">Swimming crab</name>
    <name type="synonym">Neptunus trituberculatus</name>
    <dbReference type="NCBI Taxonomy" id="210409"/>
    <lineage>
        <taxon>Eukaryota</taxon>
        <taxon>Metazoa</taxon>
        <taxon>Ecdysozoa</taxon>
        <taxon>Arthropoda</taxon>
        <taxon>Crustacea</taxon>
        <taxon>Multicrustacea</taxon>
        <taxon>Malacostraca</taxon>
        <taxon>Eumalacostraca</taxon>
        <taxon>Eucarida</taxon>
        <taxon>Decapoda</taxon>
        <taxon>Pleocyemata</taxon>
        <taxon>Brachyura</taxon>
        <taxon>Eubrachyura</taxon>
        <taxon>Portunoidea</taxon>
        <taxon>Portunidae</taxon>
        <taxon>Portuninae</taxon>
        <taxon>Portunus</taxon>
    </lineage>
</organism>
<evidence type="ECO:0000313" key="8">
    <source>
        <dbReference type="Proteomes" id="UP000324222"/>
    </source>
</evidence>
<dbReference type="Pfam" id="PF05485">
    <property type="entry name" value="THAP"/>
    <property type="match status" value="1"/>
</dbReference>
<keyword evidence="4 5" id="KW-0238">DNA-binding</keyword>
<reference evidence="7 8" key="1">
    <citation type="submission" date="2019-05" db="EMBL/GenBank/DDBJ databases">
        <title>Another draft genome of Portunus trituberculatus and its Hox gene families provides insights of decapod evolution.</title>
        <authorList>
            <person name="Jeong J.-H."/>
            <person name="Song I."/>
            <person name="Kim S."/>
            <person name="Choi T."/>
            <person name="Kim D."/>
            <person name="Ryu S."/>
            <person name="Kim W."/>
        </authorList>
    </citation>
    <scope>NUCLEOTIDE SEQUENCE [LARGE SCALE GENOMIC DNA]</scope>
    <source>
        <tissue evidence="7">Muscle</tissue>
    </source>
</reference>
<dbReference type="PANTHER" id="PTHR46600">
    <property type="entry name" value="THAP DOMAIN-CONTAINING"/>
    <property type="match status" value="1"/>
</dbReference>
<proteinExistence type="predicted"/>
<dbReference type="SUPFAM" id="SSF57716">
    <property type="entry name" value="Glucocorticoid receptor-like (DNA-binding domain)"/>
    <property type="match status" value="1"/>
</dbReference>
<dbReference type="PROSITE" id="PS50950">
    <property type="entry name" value="ZF_THAP"/>
    <property type="match status" value="1"/>
</dbReference>
<dbReference type="GO" id="GO:0005634">
    <property type="term" value="C:nucleus"/>
    <property type="evidence" value="ECO:0007669"/>
    <property type="project" value="TreeGrafter"/>
</dbReference>
<sequence>MPRSCCVPGCKANYSSSDASAFHFPKDEARRLQWVKAIHREDFTPNQNSVVCARHFEDHFIIREDSMTRPDGTVITAKRGKPTLTKDAYPTIFPNHPQYMSKKAPPARVNPQVRKDKALERDELQFQDWMKDDMINTFSDFCDNFVPKVSKD</sequence>
<dbReference type="InterPro" id="IPR026516">
    <property type="entry name" value="THAP1/10"/>
</dbReference>
<evidence type="ECO:0000256" key="5">
    <source>
        <dbReference type="PROSITE-ProRule" id="PRU00309"/>
    </source>
</evidence>
<evidence type="ECO:0000313" key="7">
    <source>
        <dbReference type="EMBL" id="MPC92724.1"/>
    </source>
</evidence>
<keyword evidence="3" id="KW-0862">Zinc</keyword>
<dbReference type="SMART" id="SM00980">
    <property type="entry name" value="THAP"/>
    <property type="match status" value="1"/>
</dbReference>
<dbReference type="EMBL" id="VSRR010092278">
    <property type="protein sequence ID" value="MPC92724.1"/>
    <property type="molecule type" value="Genomic_DNA"/>
</dbReference>
<name>A0A5B7JKE0_PORTR</name>
<evidence type="ECO:0000256" key="1">
    <source>
        <dbReference type="ARBA" id="ARBA00022723"/>
    </source>
</evidence>
<dbReference type="Gene3D" id="6.20.210.20">
    <property type="entry name" value="THAP domain"/>
    <property type="match status" value="1"/>
</dbReference>
<dbReference type="SMART" id="SM00692">
    <property type="entry name" value="DM3"/>
    <property type="match status" value="1"/>
</dbReference>
<protein>
    <submittedName>
        <fullName evidence="7">Repressor of the inhibitor of the protein kinase</fullName>
    </submittedName>
</protein>
<dbReference type="GO" id="GO:0003700">
    <property type="term" value="F:DNA-binding transcription factor activity"/>
    <property type="evidence" value="ECO:0007669"/>
    <property type="project" value="TreeGrafter"/>
</dbReference>
<keyword evidence="2 5" id="KW-0863">Zinc-finger</keyword>
<gene>
    <name evidence="7" type="primary">THAP12</name>
    <name evidence="7" type="ORF">E2C01_087830</name>
</gene>
<keyword evidence="1" id="KW-0479">Metal-binding</keyword>
<evidence type="ECO:0000259" key="6">
    <source>
        <dbReference type="PROSITE" id="PS50950"/>
    </source>
</evidence>
<keyword evidence="8" id="KW-1185">Reference proteome</keyword>
<evidence type="ECO:0000256" key="4">
    <source>
        <dbReference type="ARBA" id="ARBA00023125"/>
    </source>
</evidence>
<dbReference type="GO" id="GO:0000978">
    <property type="term" value="F:RNA polymerase II cis-regulatory region sequence-specific DNA binding"/>
    <property type="evidence" value="ECO:0007669"/>
    <property type="project" value="TreeGrafter"/>
</dbReference>
<dbReference type="InterPro" id="IPR038441">
    <property type="entry name" value="THAP_Znf_sf"/>
</dbReference>
<evidence type="ECO:0000256" key="3">
    <source>
        <dbReference type="ARBA" id="ARBA00022833"/>
    </source>
</evidence>